<name>A0ABY8ARQ9_9GAMM</name>
<sequence length="314" mass="34588">MSRLKRAALAILVLSSCTISAGTMGSLCTPGNATVPCQRNGWNIGAKALYFKPSYDVDYGYGPYIPSGVSQHFIDVDPDWEWGFMIEGSYHFNTGNDLNLNWYHWKHTTHYSYAGAFVAGFPNPLFGSTRFEPQWDAVNLEFGQHVDFGEFKDIRFHAGVQYARIKHKIRGTGYTPLIVNTPFDFFAESDFNGFGPRVGTDMAYNFGNGLAIYGSAATAILVGDFKFNTAVNVPDLLALGPRGSKTAIAPELEAKLGAKYTWLIGQQANLVLDAGWTWISYLNANHFISLSGNNTESNFAIQGPYAGLKWIGNI</sequence>
<evidence type="ECO:0000256" key="1">
    <source>
        <dbReference type="SAM" id="SignalP"/>
    </source>
</evidence>
<feature type="signal peptide" evidence="1">
    <location>
        <begin position="1"/>
        <end position="21"/>
    </location>
</feature>
<protein>
    <submittedName>
        <fullName evidence="2">Lpg1974 family pore-forming outer membrane protein</fullName>
    </submittedName>
</protein>
<keyword evidence="1" id="KW-0732">Signal</keyword>
<dbReference type="PROSITE" id="PS51257">
    <property type="entry name" value="PROKAR_LIPOPROTEIN"/>
    <property type="match status" value="1"/>
</dbReference>
<dbReference type="SUPFAM" id="SSF56935">
    <property type="entry name" value="Porins"/>
    <property type="match status" value="1"/>
</dbReference>
<proteinExistence type="predicted"/>
<organism evidence="2 3">
    <name type="scientific">Legionella cardiaca</name>
    <dbReference type="NCBI Taxonomy" id="1071983"/>
    <lineage>
        <taxon>Bacteria</taxon>
        <taxon>Pseudomonadati</taxon>
        <taxon>Pseudomonadota</taxon>
        <taxon>Gammaproteobacteria</taxon>
        <taxon>Legionellales</taxon>
        <taxon>Legionellaceae</taxon>
        <taxon>Legionella</taxon>
    </lineage>
</organism>
<accession>A0ABY8ARQ9</accession>
<dbReference type="InterPro" id="IPR007825">
    <property type="entry name" value="Major_OMP_Legionella"/>
</dbReference>
<dbReference type="EMBL" id="CP119078">
    <property type="protein sequence ID" value="WED42896.1"/>
    <property type="molecule type" value="Genomic_DNA"/>
</dbReference>
<dbReference type="RefSeq" id="WP_275088712.1">
    <property type="nucleotide sequence ID" value="NZ_CP119078.1"/>
</dbReference>
<dbReference type="Proteomes" id="UP001222087">
    <property type="component" value="Chromosome"/>
</dbReference>
<keyword evidence="3" id="KW-1185">Reference proteome</keyword>
<reference evidence="2 3" key="1">
    <citation type="submission" date="2023-02" db="EMBL/GenBank/DDBJ databases">
        <title>Genome Sequence of L. cardiaca H63T.</title>
        <authorList>
            <person name="Lopez A.E."/>
            <person name="Cianciotto N.P."/>
        </authorList>
    </citation>
    <scope>NUCLEOTIDE SEQUENCE [LARGE SCALE GENOMIC DNA]</scope>
    <source>
        <strain evidence="2 3">H63</strain>
    </source>
</reference>
<gene>
    <name evidence="2" type="ORF">PXX05_13485</name>
</gene>
<dbReference type="Pfam" id="PF05150">
    <property type="entry name" value="Legionella_OMP"/>
    <property type="match status" value="1"/>
</dbReference>
<evidence type="ECO:0000313" key="2">
    <source>
        <dbReference type="EMBL" id="WED42896.1"/>
    </source>
</evidence>
<evidence type="ECO:0000313" key="3">
    <source>
        <dbReference type="Proteomes" id="UP001222087"/>
    </source>
</evidence>
<feature type="chain" id="PRO_5046880796" evidence="1">
    <location>
        <begin position="22"/>
        <end position="314"/>
    </location>
</feature>